<organism evidence="1 2">
    <name type="scientific">Trametes coccinea (strain BRFM310)</name>
    <name type="common">Pycnoporus coccineus</name>
    <dbReference type="NCBI Taxonomy" id="1353009"/>
    <lineage>
        <taxon>Eukaryota</taxon>
        <taxon>Fungi</taxon>
        <taxon>Dikarya</taxon>
        <taxon>Basidiomycota</taxon>
        <taxon>Agaricomycotina</taxon>
        <taxon>Agaricomycetes</taxon>
        <taxon>Polyporales</taxon>
        <taxon>Polyporaceae</taxon>
        <taxon>Trametes</taxon>
    </lineage>
</organism>
<gene>
    <name evidence="1" type="ORF">PYCCODRAFT_1474929</name>
</gene>
<accession>A0A1Y2IY23</accession>
<dbReference type="SUPFAM" id="SSF52047">
    <property type="entry name" value="RNI-like"/>
    <property type="match status" value="1"/>
</dbReference>
<dbReference type="EMBL" id="KZ084091">
    <property type="protein sequence ID" value="OSD06059.1"/>
    <property type="molecule type" value="Genomic_DNA"/>
</dbReference>
<evidence type="ECO:0000313" key="2">
    <source>
        <dbReference type="Proteomes" id="UP000193067"/>
    </source>
</evidence>
<name>A0A1Y2IY23_TRAC3</name>
<sequence length="379" mass="42269">MDTTRPAPVLVDDLIPIILESDDHWWPRDFQRLALVSPAWVLPVRKRLYAHPSLRSYRACQLLARTFEGNPDLLLYVRTLELRPIAEQDRTLDEREMRSLRSILGLKGLRSVTLGGDLAVAAQRFLNTMVDTRAVTELHIDGCMLAKGRSAFPAPVIPSLEWDDAMAFRFPNLRSLTLSNVALTVIPAMMDRPSCLTHLTLNNVDLEVGFLPDLCHGSWEALRVLAVIGGNGIDMEDGIRSLLEFCENIETLRYEASYRGGHLSIFDDEPPPCPNLRNLHLSGFDANPQTLQAIAQTCPNLENLAVLGRTVRITLEEWASFISSTTLPRLRRLVAPSGTNLPPFTFWSSGEQQGLLDVCDAKGITLNSSLSNCNALMDW</sequence>
<dbReference type="OrthoDB" id="3251638at2759"/>
<protein>
    <recommendedName>
        <fullName evidence="3">F-box domain-containing protein</fullName>
    </recommendedName>
</protein>
<keyword evidence="2" id="KW-1185">Reference proteome</keyword>
<dbReference type="InterPro" id="IPR032675">
    <property type="entry name" value="LRR_dom_sf"/>
</dbReference>
<evidence type="ECO:0008006" key="3">
    <source>
        <dbReference type="Google" id="ProtNLM"/>
    </source>
</evidence>
<dbReference type="Gene3D" id="3.80.10.10">
    <property type="entry name" value="Ribonuclease Inhibitor"/>
    <property type="match status" value="1"/>
</dbReference>
<proteinExistence type="predicted"/>
<reference evidence="1 2" key="1">
    <citation type="journal article" date="2015" name="Biotechnol. Biofuels">
        <title>Enhanced degradation of softwood versus hardwood by the white-rot fungus Pycnoporus coccineus.</title>
        <authorList>
            <person name="Couturier M."/>
            <person name="Navarro D."/>
            <person name="Chevret D."/>
            <person name="Henrissat B."/>
            <person name="Piumi F."/>
            <person name="Ruiz-Duenas F.J."/>
            <person name="Martinez A.T."/>
            <person name="Grigoriev I.V."/>
            <person name="Riley R."/>
            <person name="Lipzen A."/>
            <person name="Berrin J.G."/>
            <person name="Master E.R."/>
            <person name="Rosso M.N."/>
        </authorList>
    </citation>
    <scope>NUCLEOTIDE SEQUENCE [LARGE SCALE GENOMIC DNA]</scope>
    <source>
        <strain evidence="1 2">BRFM310</strain>
    </source>
</reference>
<evidence type="ECO:0000313" key="1">
    <source>
        <dbReference type="EMBL" id="OSD06059.1"/>
    </source>
</evidence>
<dbReference type="STRING" id="1353009.A0A1Y2IY23"/>
<dbReference type="Proteomes" id="UP000193067">
    <property type="component" value="Unassembled WGS sequence"/>
</dbReference>
<dbReference type="AlphaFoldDB" id="A0A1Y2IY23"/>